<evidence type="ECO:0000313" key="5">
    <source>
        <dbReference type="Proteomes" id="UP000193100"/>
    </source>
</evidence>
<keyword evidence="1 4" id="KW-0378">Hydrolase</keyword>
<sequence length="395" mass="43807">MNSKSTYINDEDRLFDHTVVSLTERARHTLKQPLKGFPHYADTRTGEWTTTEDGFWTGGFWPGVLWLSGYFSGDSSFWQAAEEWAERLEPRVDSDSVFRGFLFYFGCSVGADLAGSKKAETLALDAARSLCATFRSNIGLMPLGTTAEEAHTVGENETNIDSLSASLVLAWAAEKTGDDKFKDVAIRHALTNAHFCVREDGSVCQSASFDSQTGKVIKTYTHKGFSANSTWARAQAWAMMSYAYLSVLYPENREIRDYAEKVCRWWTQNVPDDGVAYWDFDAPQEADTPKDTSATSIACYALLTLATVLDDRQAARVSQRKARNTVKTLCRDYVAVVPRGQAEETTGAISPAVLTRGCFDPMRGVATEHELIWGDYFLLHCLGILTGLLPTNKPG</sequence>
<feature type="binding site" evidence="3">
    <location>
        <position position="221"/>
    </location>
    <ligand>
        <name>substrate</name>
    </ligand>
</feature>
<evidence type="ECO:0000313" key="4">
    <source>
        <dbReference type="EMBL" id="ARM82343.1"/>
    </source>
</evidence>
<name>A0A1W6K4J5_9GAMM</name>
<dbReference type="STRING" id="1420917.AU15_05100"/>
<comment type="similarity">
    <text evidence="2">Belongs to the glycosyl hydrolase 88 family.</text>
</comment>
<evidence type="ECO:0000256" key="3">
    <source>
        <dbReference type="PIRSR" id="PIRSR610905-2"/>
    </source>
</evidence>
<organism evidence="4 5">
    <name type="scientific">Marinobacter salarius</name>
    <dbReference type="NCBI Taxonomy" id="1420917"/>
    <lineage>
        <taxon>Bacteria</taxon>
        <taxon>Pseudomonadati</taxon>
        <taxon>Pseudomonadota</taxon>
        <taxon>Gammaproteobacteria</taxon>
        <taxon>Pseudomonadales</taxon>
        <taxon>Marinobacteraceae</taxon>
        <taxon>Marinobacter</taxon>
    </lineage>
</organism>
<protein>
    <submittedName>
        <fullName evidence="4">Unsaturated glucuronyl hydrolase</fullName>
        <ecNumber evidence="4">3.2.1.179</ecNumber>
    </submittedName>
</protein>
<reference evidence="4 5" key="1">
    <citation type="submission" date="2017-04" db="EMBL/GenBank/DDBJ databases">
        <title>Genome Sequence of Marinobacter salarius strain SMR5 Isolated from a culture of the Diatom Skeletonema marinoi.</title>
        <authorList>
            <person name="Topel M."/>
            <person name="Pinder M.I.M."/>
            <person name="Johansson O.N."/>
            <person name="Kourtchenko O."/>
            <person name="Godhe A."/>
            <person name="Clarke A.K."/>
        </authorList>
    </citation>
    <scope>NUCLEOTIDE SEQUENCE [LARGE SCALE GENOMIC DNA]</scope>
    <source>
        <strain evidence="4 5">SMR5</strain>
    </source>
</reference>
<dbReference type="InterPro" id="IPR010905">
    <property type="entry name" value="Glyco_hydro_88"/>
</dbReference>
<dbReference type="EMBL" id="CP020931">
    <property type="protein sequence ID" value="ARM82343.1"/>
    <property type="molecule type" value="Genomic_DNA"/>
</dbReference>
<dbReference type="InterPro" id="IPR052369">
    <property type="entry name" value="UG_Glycosaminoglycan_Hydrolase"/>
</dbReference>
<feature type="binding site" evidence="3">
    <location>
        <position position="237"/>
    </location>
    <ligand>
        <name>substrate</name>
    </ligand>
</feature>
<feature type="binding site" evidence="3">
    <location>
        <position position="161"/>
    </location>
    <ligand>
        <name>substrate</name>
    </ligand>
</feature>
<dbReference type="GeneID" id="77254251"/>
<dbReference type="SUPFAM" id="SSF48208">
    <property type="entry name" value="Six-hairpin glycosidases"/>
    <property type="match status" value="1"/>
</dbReference>
<dbReference type="RefSeq" id="WP_075196423.1">
    <property type="nucleotide sequence ID" value="NZ_CP020931.1"/>
</dbReference>
<evidence type="ECO:0000256" key="2">
    <source>
        <dbReference type="ARBA" id="ARBA00038358"/>
    </source>
</evidence>
<dbReference type="GO" id="GO:0000272">
    <property type="term" value="P:polysaccharide catabolic process"/>
    <property type="evidence" value="ECO:0007669"/>
    <property type="project" value="TreeGrafter"/>
</dbReference>
<feature type="binding site" evidence="3">
    <location>
        <position position="233"/>
    </location>
    <ligand>
        <name>substrate</name>
    </ligand>
</feature>
<dbReference type="PANTHER" id="PTHR36845">
    <property type="entry name" value="HYDROLASE, PUTATIVE (AFU_ORTHOLOGUE AFUA_7G05090)-RELATED"/>
    <property type="match status" value="1"/>
</dbReference>
<gene>
    <name evidence="4" type="primary">ugl</name>
    <name evidence="4" type="ORF">MARSALSMR5_00240</name>
</gene>
<dbReference type="Gene3D" id="1.50.10.10">
    <property type="match status" value="1"/>
</dbReference>
<dbReference type="GO" id="GO:0052757">
    <property type="term" value="F:chondroitin hydrolase activity"/>
    <property type="evidence" value="ECO:0007669"/>
    <property type="project" value="TreeGrafter"/>
</dbReference>
<dbReference type="EC" id="3.2.1.179" evidence="4"/>
<dbReference type="PANTHER" id="PTHR36845:SF1">
    <property type="entry name" value="HYDROLASE, PUTATIVE (AFU_ORTHOLOGUE AFUA_7G05090)-RELATED"/>
    <property type="match status" value="1"/>
</dbReference>
<dbReference type="InterPro" id="IPR008928">
    <property type="entry name" value="6-hairpin_glycosidase_sf"/>
</dbReference>
<dbReference type="Pfam" id="PF07470">
    <property type="entry name" value="Glyco_hydro_88"/>
    <property type="match status" value="1"/>
</dbReference>
<dbReference type="AlphaFoldDB" id="A0A1W6K4J5"/>
<keyword evidence="4" id="KW-0326">Glycosidase</keyword>
<proteinExistence type="inferred from homology"/>
<dbReference type="Proteomes" id="UP000193100">
    <property type="component" value="Chromosome"/>
</dbReference>
<accession>A0A1W6K4J5</accession>
<evidence type="ECO:0000256" key="1">
    <source>
        <dbReference type="ARBA" id="ARBA00022801"/>
    </source>
</evidence>
<dbReference type="InterPro" id="IPR012341">
    <property type="entry name" value="6hp_glycosidase-like_sf"/>
</dbReference>